<proteinExistence type="predicted"/>
<protein>
    <recommendedName>
        <fullName evidence="1">Putative zinc ribbon domain-containing protein</fullName>
    </recommendedName>
</protein>
<feature type="domain" description="Putative zinc ribbon" evidence="1">
    <location>
        <begin position="23"/>
        <end position="103"/>
    </location>
</feature>
<dbReference type="GeneID" id="9742866"/>
<dbReference type="HOGENOM" id="CLU_175260_0_0_2"/>
<name>E1RGI2_METP4</name>
<dbReference type="InterPro" id="IPR025868">
    <property type="entry name" value="Zn_ribbon_dom_put"/>
</dbReference>
<evidence type="ECO:0000259" key="1">
    <source>
        <dbReference type="Pfam" id="PF12674"/>
    </source>
</evidence>
<reference evidence="2 3" key="1">
    <citation type="journal article" date="2010" name="Stand. Genomic Sci.">
        <title>Complete genome sequence of Methanoplanus petrolearius type strain (SEBR 4847).</title>
        <authorList>
            <person name="Brambilla E."/>
            <person name="Djao O.D."/>
            <person name="Daligault H."/>
            <person name="Lapidus A."/>
            <person name="Lucas S."/>
            <person name="Hammon N."/>
            <person name="Nolan M."/>
            <person name="Tice H."/>
            <person name="Cheng J.F."/>
            <person name="Han C."/>
            <person name="Tapia R."/>
            <person name="Goodwin L."/>
            <person name="Pitluck S."/>
            <person name="Liolios K."/>
            <person name="Ivanova N."/>
            <person name="Mavromatis K."/>
            <person name="Mikhailova N."/>
            <person name="Pati A."/>
            <person name="Chen A."/>
            <person name="Palaniappan K."/>
            <person name="Land M."/>
            <person name="Hauser L."/>
            <person name="Chang Y.J."/>
            <person name="Jeffries C.D."/>
            <person name="Rohde M."/>
            <person name="Spring S."/>
            <person name="Sikorski J."/>
            <person name="Goker M."/>
            <person name="Woyke T."/>
            <person name="Bristow J."/>
            <person name="Eisen J.A."/>
            <person name="Markowitz V."/>
            <person name="Hugenholtz P."/>
            <person name="Kyrpides N.C."/>
            <person name="Klenk H.P."/>
        </authorList>
    </citation>
    <scope>NUCLEOTIDE SEQUENCE [LARGE SCALE GENOMIC DNA]</scope>
    <source>
        <strain evidence="3">DSM 11571 / OCM 486 / SEBR 4847</strain>
    </source>
</reference>
<dbReference type="Proteomes" id="UP000006565">
    <property type="component" value="Chromosome"/>
</dbReference>
<keyword evidence="3" id="KW-1185">Reference proteome</keyword>
<dbReference type="OrthoDB" id="72884at2157"/>
<sequence length="107" mass="12351">MEIPEDYIGYTCSVIKKHFEGPFCQSCGLPMKCEGDFGTEEDGSPSADYCRSCYWKGEFVMPTLTFEEMKVRCAERMAESGFVTYEDALDMMSRLLPTLKRWRVNEI</sequence>
<dbReference type="AlphaFoldDB" id="E1RGI2"/>
<evidence type="ECO:0000313" key="2">
    <source>
        <dbReference type="EMBL" id="ADN35193.1"/>
    </source>
</evidence>
<dbReference type="RefSeq" id="WP_013328371.1">
    <property type="nucleotide sequence ID" value="NC_014507.1"/>
</dbReference>
<dbReference type="EMBL" id="CP002117">
    <property type="protein sequence ID" value="ADN35193.1"/>
    <property type="molecule type" value="Genomic_DNA"/>
</dbReference>
<dbReference type="KEGG" id="mpi:Mpet_0419"/>
<dbReference type="eggNOG" id="arCOG07681">
    <property type="taxonomic scope" value="Archaea"/>
</dbReference>
<gene>
    <name evidence="2" type="ordered locus">Mpet_0419</name>
</gene>
<evidence type="ECO:0000313" key="3">
    <source>
        <dbReference type="Proteomes" id="UP000006565"/>
    </source>
</evidence>
<accession>E1RGI2</accession>
<dbReference type="Pfam" id="PF12674">
    <property type="entry name" value="Zn_ribbon_2"/>
    <property type="match status" value="1"/>
</dbReference>
<dbReference type="STRING" id="679926.Mpet_0419"/>
<organism evidence="2 3">
    <name type="scientific">Methanolacinia petrolearia (strain DSM 11571 / OCM 486 / SEBR 4847)</name>
    <name type="common">Methanoplanus petrolearius</name>
    <dbReference type="NCBI Taxonomy" id="679926"/>
    <lineage>
        <taxon>Archaea</taxon>
        <taxon>Methanobacteriati</taxon>
        <taxon>Methanobacteriota</taxon>
        <taxon>Stenosarchaea group</taxon>
        <taxon>Methanomicrobia</taxon>
        <taxon>Methanomicrobiales</taxon>
        <taxon>Methanomicrobiaceae</taxon>
        <taxon>Methanolacinia</taxon>
    </lineage>
</organism>